<reference evidence="3 4" key="1">
    <citation type="submission" date="2016-02" db="EMBL/GenBank/DDBJ databases">
        <title>Biosynthesis of antibiotic leucinostatins and their inhibition on Phytophthora in bio-control Purpureocillium lilacinum.</title>
        <authorList>
            <person name="Wang G."/>
            <person name="Liu Z."/>
            <person name="Lin R."/>
            <person name="Li E."/>
            <person name="Mao Z."/>
            <person name="Ling J."/>
            <person name="Yin W."/>
            <person name="Xie B."/>
        </authorList>
    </citation>
    <scope>NUCLEOTIDE SEQUENCE [LARGE SCALE GENOMIC DNA]</scope>
    <source>
        <strain evidence="2">PLBJ-1</strain>
        <strain evidence="3">PLFJ-1</strain>
    </source>
</reference>
<evidence type="ECO:0000313" key="2">
    <source>
        <dbReference type="EMBL" id="OAQ84310.1"/>
    </source>
</evidence>
<keyword evidence="1" id="KW-0812">Transmembrane</keyword>
<name>A0A179HNS5_PURLI</name>
<dbReference type="Proteomes" id="UP000078240">
    <property type="component" value="Unassembled WGS sequence"/>
</dbReference>
<gene>
    <name evidence="2" type="ORF">VFPBJ_03078</name>
    <name evidence="3" type="ORF">VFPFJ_05259</name>
</gene>
<keyword evidence="1" id="KW-1133">Transmembrane helix</keyword>
<dbReference type="AlphaFoldDB" id="A0A179HNS5"/>
<evidence type="ECO:0000313" key="4">
    <source>
        <dbReference type="Proteomes" id="UP000078340"/>
    </source>
</evidence>
<evidence type="ECO:0000256" key="1">
    <source>
        <dbReference type="SAM" id="Phobius"/>
    </source>
</evidence>
<protein>
    <submittedName>
        <fullName evidence="3">Uncharacterized protein</fullName>
    </submittedName>
</protein>
<comment type="caution">
    <text evidence="3">The sequence shown here is derived from an EMBL/GenBank/DDBJ whole genome shotgun (WGS) entry which is preliminary data.</text>
</comment>
<dbReference type="EMBL" id="LSBI01000004">
    <property type="protein sequence ID" value="OAQ91100.1"/>
    <property type="molecule type" value="Genomic_DNA"/>
</dbReference>
<dbReference type="Proteomes" id="UP000078340">
    <property type="component" value="Unassembled WGS sequence"/>
</dbReference>
<organism evidence="3 4">
    <name type="scientific">Purpureocillium lilacinum</name>
    <name type="common">Paecilomyces lilacinus</name>
    <dbReference type="NCBI Taxonomy" id="33203"/>
    <lineage>
        <taxon>Eukaryota</taxon>
        <taxon>Fungi</taxon>
        <taxon>Dikarya</taxon>
        <taxon>Ascomycota</taxon>
        <taxon>Pezizomycotina</taxon>
        <taxon>Sordariomycetes</taxon>
        <taxon>Hypocreomycetidae</taxon>
        <taxon>Hypocreales</taxon>
        <taxon>Ophiocordycipitaceae</taxon>
        <taxon>Purpureocillium</taxon>
    </lineage>
</organism>
<dbReference type="EMBL" id="LSBH01000002">
    <property type="protein sequence ID" value="OAQ84310.1"/>
    <property type="molecule type" value="Genomic_DNA"/>
</dbReference>
<accession>A0A179HNS5</accession>
<evidence type="ECO:0000313" key="3">
    <source>
        <dbReference type="EMBL" id="OAQ91100.1"/>
    </source>
</evidence>
<keyword evidence="1" id="KW-0472">Membrane</keyword>
<sequence length="69" mass="7637">MDRLYKYLSHRRNGGEGGKPEYRAPYMMPGVILLSFGVILYGWAAEYTLPWPVVDAGAAVFALGSIMVI</sequence>
<proteinExistence type="predicted"/>
<feature type="transmembrane region" description="Helical" evidence="1">
    <location>
        <begin position="21"/>
        <end position="43"/>
    </location>
</feature>